<gene>
    <name evidence="4" type="ORF">PIIN_04554</name>
</gene>
<feature type="domain" description="HTH CENPB-type" evidence="3">
    <location>
        <begin position="110"/>
        <end position="183"/>
    </location>
</feature>
<evidence type="ECO:0000259" key="3">
    <source>
        <dbReference type="PROSITE" id="PS51253"/>
    </source>
</evidence>
<proteinExistence type="predicted"/>
<protein>
    <recommendedName>
        <fullName evidence="3">HTH CENPB-type domain-containing protein</fullName>
    </recommendedName>
</protein>
<dbReference type="Proteomes" id="UP000007148">
    <property type="component" value="Unassembled WGS sequence"/>
</dbReference>
<organism evidence="4 5">
    <name type="scientific">Serendipita indica (strain DSM 11827)</name>
    <name type="common">Root endophyte fungus</name>
    <name type="synonym">Piriformospora indica</name>
    <dbReference type="NCBI Taxonomy" id="1109443"/>
    <lineage>
        <taxon>Eukaryota</taxon>
        <taxon>Fungi</taxon>
        <taxon>Dikarya</taxon>
        <taxon>Basidiomycota</taxon>
        <taxon>Agaricomycotina</taxon>
        <taxon>Agaricomycetes</taxon>
        <taxon>Sebacinales</taxon>
        <taxon>Serendipitaceae</taxon>
        <taxon>Serendipita</taxon>
    </lineage>
</organism>
<dbReference type="AlphaFoldDB" id="G4TH18"/>
<evidence type="ECO:0000256" key="2">
    <source>
        <dbReference type="SAM" id="MobiDB-lite"/>
    </source>
</evidence>
<dbReference type="eggNOG" id="KOG3105">
    <property type="taxonomic scope" value="Eukaryota"/>
</dbReference>
<keyword evidence="1" id="KW-0238">DNA-binding</keyword>
<sequence length="332" mass="37699">MAALDKKRKQRPPPSINPPAKRHKSTKDAPSTSALPKDGQKGSNLTLHDWLTVYQHCDSLPEGWRQSQVVEHFRNRKEDPLIFDQSTLSRKIKQRKEIEERVKAYPGALSSRRLRVVTAPQVEQALALWVQQMLSRKATVSVTMLIAKREWFEAKLDVNEEDKLKGNGWVKSFCKAYKLEGIKRHAEEGSVEFADIESDSTVAALEQLEQLCKDSKVQESARYSNPEFNRSQPTELEQCTEVEKALIELVNILKERGRIRGAIPPIDEIIEPAEEREIAEETSDDCEADTLFEVLDEELQSDSEGDIEEVAIQGHASELVMYAENESDEVMA</sequence>
<dbReference type="PROSITE" id="PS51253">
    <property type="entry name" value="HTH_CENPB"/>
    <property type="match status" value="1"/>
</dbReference>
<keyword evidence="5" id="KW-1185">Reference proteome</keyword>
<dbReference type="InterPro" id="IPR006600">
    <property type="entry name" value="HTH_CenpB_DNA-bd_dom"/>
</dbReference>
<dbReference type="STRING" id="1109443.G4TH18"/>
<reference evidence="4 5" key="1">
    <citation type="journal article" date="2011" name="PLoS Pathog.">
        <title>Endophytic Life Strategies Decoded by Genome and Transcriptome Analyses of the Mutualistic Root Symbiont Piriformospora indica.</title>
        <authorList>
            <person name="Zuccaro A."/>
            <person name="Lahrmann U."/>
            <person name="Guldener U."/>
            <person name="Langen G."/>
            <person name="Pfiffi S."/>
            <person name="Biedenkopf D."/>
            <person name="Wong P."/>
            <person name="Samans B."/>
            <person name="Grimm C."/>
            <person name="Basiewicz M."/>
            <person name="Murat C."/>
            <person name="Martin F."/>
            <person name="Kogel K.H."/>
        </authorList>
    </citation>
    <scope>NUCLEOTIDE SEQUENCE [LARGE SCALE GENOMIC DNA]</scope>
    <source>
        <strain evidence="4 5">DSM 11827</strain>
    </source>
</reference>
<dbReference type="Pfam" id="PF03221">
    <property type="entry name" value="HTH_Tnp_Tc5"/>
    <property type="match status" value="1"/>
</dbReference>
<dbReference type="Gene3D" id="1.10.10.60">
    <property type="entry name" value="Homeodomain-like"/>
    <property type="match status" value="1"/>
</dbReference>
<comment type="caution">
    <text evidence="4">The sequence shown here is derived from an EMBL/GenBank/DDBJ whole genome shotgun (WGS) entry which is preliminary data.</text>
</comment>
<dbReference type="OrthoDB" id="162969at2759"/>
<feature type="compositionally biased region" description="Basic residues" evidence="2">
    <location>
        <begin position="1"/>
        <end position="11"/>
    </location>
</feature>
<dbReference type="HOGENOM" id="CLU_837065_0_0_1"/>
<evidence type="ECO:0000256" key="1">
    <source>
        <dbReference type="ARBA" id="ARBA00023125"/>
    </source>
</evidence>
<accession>G4TH18</accession>
<feature type="region of interest" description="Disordered" evidence="2">
    <location>
        <begin position="1"/>
        <end position="41"/>
    </location>
</feature>
<dbReference type="GO" id="GO:0003677">
    <property type="term" value="F:DNA binding"/>
    <property type="evidence" value="ECO:0007669"/>
    <property type="project" value="UniProtKB-KW"/>
</dbReference>
<dbReference type="EMBL" id="CAFZ01000088">
    <property type="protein sequence ID" value="CCA70617.1"/>
    <property type="molecule type" value="Genomic_DNA"/>
</dbReference>
<evidence type="ECO:0000313" key="4">
    <source>
        <dbReference type="EMBL" id="CCA70617.1"/>
    </source>
</evidence>
<name>G4TH18_SERID</name>
<dbReference type="InParanoid" id="G4TH18"/>
<evidence type="ECO:0000313" key="5">
    <source>
        <dbReference type="Proteomes" id="UP000007148"/>
    </source>
</evidence>